<accession>A0A4R4PJU3</accession>
<keyword evidence="2" id="KW-1185">Reference proteome</keyword>
<comment type="caution">
    <text evidence="1">The sequence shown here is derived from an EMBL/GenBank/DDBJ whole genome shotgun (WGS) entry which is preliminary data.</text>
</comment>
<organism evidence="1 2">
    <name type="scientific">Kribbella albertanoniae</name>
    <dbReference type="NCBI Taxonomy" id="1266829"/>
    <lineage>
        <taxon>Bacteria</taxon>
        <taxon>Bacillati</taxon>
        <taxon>Actinomycetota</taxon>
        <taxon>Actinomycetes</taxon>
        <taxon>Propionibacteriales</taxon>
        <taxon>Kribbellaceae</taxon>
        <taxon>Kribbella</taxon>
    </lineage>
</organism>
<dbReference type="EMBL" id="SMKA01000197">
    <property type="protein sequence ID" value="TDC22208.1"/>
    <property type="molecule type" value="Genomic_DNA"/>
</dbReference>
<dbReference type="OrthoDB" id="3472120at2"/>
<evidence type="ECO:0000313" key="2">
    <source>
        <dbReference type="Proteomes" id="UP000295075"/>
    </source>
</evidence>
<reference evidence="1 2" key="1">
    <citation type="submission" date="2019-03" db="EMBL/GenBank/DDBJ databases">
        <title>Draft genome sequences of novel Actinobacteria.</title>
        <authorList>
            <person name="Sahin N."/>
            <person name="Ay H."/>
            <person name="Saygin H."/>
        </authorList>
    </citation>
    <scope>NUCLEOTIDE SEQUENCE [LARGE SCALE GENOMIC DNA]</scope>
    <source>
        <strain evidence="1 2">JCM 30547</strain>
    </source>
</reference>
<evidence type="ECO:0000313" key="1">
    <source>
        <dbReference type="EMBL" id="TDC22208.1"/>
    </source>
</evidence>
<proteinExistence type="predicted"/>
<dbReference type="Proteomes" id="UP000295075">
    <property type="component" value="Unassembled WGS sequence"/>
</dbReference>
<dbReference type="AlphaFoldDB" id="A0A4R4PJU3"/>
<gene>
    <name evidence="1" type="ORF">E1261_31580</name>
</gene>
<name>A0A4R4PJU3_9ACTN</name>
<sequence>MRGMDDAFKLIRQAVDLLPADATAENGQTVADVREEIRITEWEMALDLLIEIGDVHPAPIAFWELLAEASRQMYLDGDSRWCAWRAWEAQHGTIRATLTLEAADVGRRKTPFSGDGRLRPLWDIGARTADGHPDLHVARLWVEFTPTLGPGETASVRLAPLQPENWRHLKLGDLITMNEAQPVAGLAEIIELLPARG</sequence>
<protein>
    <submittedName>
        <fullName evidence="1">Uncharacterized protein</fullName>
    </submittedName>
</protein>